<accession>A0ABT6FD77</accession>
<protein>
    <submittedName>
        <fullName evidence="3">Gfo/Idh/MocA family oxidoreductase</fullName>
    </submittedName>
</protein>
<dbReference type="PANTHER" id="PTHR43818">
    <property type="entry name" value="BCDNA.GH03377"/>
    <property type="match status" value="1"/>
</dbReference>
<dbReference type="PROSITE" id="PS51318">
    <property type="entry name" value="TAT"/>
    <property type="match status" value="1"/>
</dbReference>
<dbReference type="SUPFAM" id="SSF51735">
    <property type="entry name" value="NAD(P)-binding Rossmann-fold domains"/>
    <property type="match status" value="1"/>
</dbReference>
<sequence>MRHDARTDRRGFLRGAGAGMAACTFPAVLTARGRAAAAAPGERIRLGFIGVGRQGTDNLKAFLKRPGVEVVALADVDSKHLAEAAKVVEEAGGRAATFGDYRRLLDDRSIDGVVVCTPDHWHALATTDACVAGKDVYCEKPLSLTVAEGRRMVDVARQAGRVVQTGSQQRSEERFRLACELVRSGKIGKIKEVKVLLPKVNFAGPAVADSTPPPELDYAAWLGPAPERPYNEKRVHYLFRFFWDYSGGQMTNFGAHHLDIAQRALGRDESGPAAIEATATFNKDGWFEVAETSRIVYTYDDGVRLVCLQGEGSGHSVQFEGETGSIGVSRGSIASTPKELIHEPLGEKDVHLQVSKNHHQNWLDCIRSRERPICDLAVGHRSATVCHLGNIAIRTGRKIAWDPKAETIVGDPEAAAMLSRPYRAPWRLPEASSVKARAETPGRA</sequence>
<evidence type="ECO:0000259" key="2">
    <source>
        <dbReference type="Pfam" id="PF19051"/>
    </source>
</evidence>
<evidence type="ECO:0000313" key="4">
    <source>
        <dbReference type="Proteomes" id="UP001216907"/>
    </source>
</evidence>
<evidence type="ECO:0000313" key="3">
    <source>
        <dbReference type="EMBL" id="MDG3005338.1"/>
    </source>
</evidence>
<dbReference type="InterPro" id="IPR050463">
    <property type="entry name" value="Gfo/Idh/MocA_oxidrdct_glycsds"/>
</dbReference>
<comment type="caution">
    <text evidence="3">The sequence shown here is derived from an EMBL/GenBank/DDBJ whole genome shotgun (WGS) entry which is preliminary data.</text>
</comment>
<dbReference type="InterPro" id="IPR043906">
    <property type="entry name" value="Gfo/Idh/MocA_OxRdtase_bact_C"/>
</dbReference>
<evidence type="ECO:0000259" key="1">
    <source>
        <dbReference type="Pfam" id="PF01408"/>
    </source>
</evidence>
<feature type="domain" description="Gfo/Idh/MocA-like oxidoreductase N-terminal" evidence="1">
    <location>
        <begin position="44"/>
        <end position="166"/>
    </location>
</feature>
<dbReference type="InterPro" id="IPR006311">
    <property type="entry name" value="TAT_signal"/>
</dbReference>
<dbReference type="RefSeq" id="WP_277861683.1">
    <property type="nucleotide sequence ID" value="NZ_JARRAG010000002.1"/>
</dbReference>
<reference evidence="3 4" key="1">
    <citation type="submission" date="2023-03" db="EMBL/GenBank/DDBJ databases">
        <title>Paludisphaera mucosa sp. nov. a novel planctomycete from northern fen.</title>
        <authorList>
            <person name="Ivanova A."/>
        </authorList>
    </citation>
    <scope>NUCLEOTIDE SEQUENCE [LARGE SCALE GENOMIC DNA]</scope>
    <source>
        <strain evidence="3 4">Pla2</strain>
    </source>
</reference>
<feature type="domain" description="Gfo/Idh/MocA-like oxidoreductase bacterial type C-terminal" evidence="2">
    <location>
        <begin position="210"/>
        <end position="427"/>
    </location>
</feature>
<dbReference type="InterPro" id="IPR000683">
    <property type="entry name" value="Gfo/Idh/MocA-like_OxRdtase_N"/>
</dbReference>
<dbReference type="Pfam" id="PF01408">
    <property type="entry name" value="GFO_IDH_MocA"/>
    <property type="match status" value="1"/>
</dbReference>
<dbReference type="Proteomes" id="UP001216907">
    <property type="component" value="Unassembled WGS sequence"/>
</dbReference>
<dbReference type="Gene3D" id="3.30.360.10">
    <property type="entry name" value="Dihydrodipicolinate Reductase, domain 2"/>
    <property type="match status" value="1"/>
</dbReference>
<keyword evidence="4" id="KW-1185">Reference proteome</keyword>
<dbReference type="EMBL" id="JARRAG010000002">
    <property type="protein sequence ID" value="MDG3005338.1"/>
    <property type="molecule type" value="Genomic_DNA"/>
</dbReference>
<dbReference type="Pfam" id="PF19051">
    <property type="entry name" value="GFO_IDH_MocA_C2"/>
    <property type="match status" value="1"/>
</dbReference>
<dbReference type="InterPro" id="IPR036291">
    <property type="entry name" value="NAD(P)-bd_dom_sf"/>
</dbReference>
<proteinExistence type="predicted"/>
<dbReference type="Gene3D" id="3.40.50.720">
    <property type="entry name" value="NAD(P)-binding Rossmann-like Domain"/>
    <property type="match status" value="1"/>
</dbReference>
<name>A0ABT6FD77_9BACT</name>
<gene>
    <name evidence="3" type="ORF">PZE19_16225</name>
</gene>
<dbReference type="SUPFAM" id="SSF55347">
    <property type="entry name" value="Glyceraldehyde-3-phosphate dehydrogenase-like, C-terminal domain"/>
    <property type="match status" value="1"/>
</dbReference>
<dbReference type="PANTHER" id="PTHR43818:SF5">
    <property type="entry name" value="OXIDOREDUCTASE FAMILY PROTEIN"/>
    <property type="match status" value="1"/>
</dbReference>
<organism evidence="3 4">
    <name type="scientific">Paludisphaera mucosa</name>
    <dbReference type="NCBI Taxonomy" id="3030827"/>
    <lineage>
        <taxon>Bacteria</taxon>
        <taxon>Pseudomonadati</taxon>
        <taxon>Planctomycetota</taxon>
        <taxon>Planctomycetia</taxon>
        <taxon>Isosphaerales</taxon>
        <taxon>Isosphaeraceae</taxon>
        <taxon>Paludisphaera</taxon>
    </lineage>
</organism>